<dbReference type="AlphaFoldDB" id="A0A5D3AM26"/>
<feature type="region of interest" description="Disordered" evidence="1">
    <location>
        <begin position="15"/>
        <end position="48"/>
    </location>
</feature>
<evidence type="ECO:0000313" key="2">
    <source>
        <dbReference type="EMBL" id="TYJ51271.1"/>
    </source>
</evidence>
<proteinExistence type="predicted"/>
<accession>A0A5D3AM26</accession>
<evidence type="ECO:0000256" key="1">
    <source>
        <dbReference type="SAM" id="MobiDB-lite"/>
    </source>
</evidence>
<keyword evidence="3" id="KW-1185">Reference proteome</keyword>
<gene>
    <name evidence="2" type="ORF">B9479_008168</name>
</gene>
<sequence>MSDITHSTTFNDLLGQDLTSASGGSGNNTRSGDFVASQQTQRSRLSASMKADIDKMMDEFRDKLLDYATSHNVKSAAVQQYAWKPKQAPSEWDMFQGSEVGKDFVKEYQNEHQHATPSQAFDAFKMQKAVDGLDVADALADSFAVSQSLKLNKGQTSTTNQQRYRIMDRLLRVYQALFYHLERQHGLSFVWLCVSSHSNDDFQASVVTPNAYDTLRSLRRDYVTDMINDLGTTLKGDRVRAWYRHISSLPGQSNSAEGDPAEGTSAECNVAEGDATGGDIAECVWEEGGQSLSQKREILKGFLRQSYMKARTEASPNKPPAERENIQYQEKQLNKYGISLSLDSEIDRKELARGGSNNAELNKFLQAVKEGKIKYVVLPSFRRPVERPGKRRRTAAIASVSSELRAPFGGSGDPDESLRQQTDGRGGNGAGAIAADNS</sequence>
<evidence type="ECO:0000313" key="3">
    <source>
        <dbReference type="Proteomes" id="UP000322245"/>
    </source>
</evidence>
<feature type="compositionally biased region" description="Polar residues" evidence="1">
    <location>
        <begin position="15"/>
        <end position="46"/>
    </location>
</feature>
<reference evidence="2 3" key="1">
    <citation type="submission" date="2017-05" db="EMBL/GenBank/DDBJ databases">
        <title>The Genome Sequence of Tsuchiyaea wingfieldii DSM 27421.</title>
        <authorList>
            <person name="Cuomo C."/>
            <person name="Passer A."/>
            <person name="Billmyre B."/>
            <person name="Heitman J."/>
        </authorList>
    </citation>
    <scope>NUCLEOTIDE SEQUENCE [LARGE SCALE GENOMIC DNA]</scope>
    <source>
        <strain evidence="2 3">DSM 27421</strain>
    </source>
</reference>
<dbReference type="EMBL" id="NIDF01000296">
    <property type="protein sequence ID" value="TYJ51271.1"/>
    <property type="molecule type" value="Genomic_DNA"/>
</dbReference>
<protein>
    <submittedName>
        <fullName evidence="2">Uncharacterized protein</fullName>
    </submittedName>
</protein>
<comment type="caution">
    <text evidence="2">The sequence shown here is derived from an EMBL/GenBank/DDBJ whole genome shotgun (WGS) entry which is preliminary data.</text>
</comment>
<organism evidence="2 3">
    <name type="scientific">Cryptococcus floricola</name>
    <dbReference type="NCBI Taxonomy" id="2591691"/>
    <lineage>
        <taxon>Eukaryota</taxon>
        <taxon>Fungi</taxon>
        <taxon>Dikarya</taxon>
        <taxon>Basidiomycota</taxon>
        <taxon>Agaricomycotina</taxon>
        <taxon>Tremellomycetes</taxon>
        <taxon>Tremellales</taxon>
        <taxon>Cryptococcaceae</taxon>
        <taxon>Cryptococcus</taxon>
    </lineage>
</organism>
<feature type="region of interest" description="Disordered" evidence="1">
    <location>
        <begin position="387"/>
        <end position="438"/>
    </location>
</feature>
<name>A0A5D3AM26_9TREE</name>
<dbReference type="Proteomes" id="UP000322245">
    <property type="component" value="Unassembled WGS sequence"/>
</dbReference>